<keyword evidence="2" id="KW-1185">Reference proteome</keyword>
<proteinExistence type="predicted"/>
<accession>A0A2R8B4D8</accession>
<protein>
    <submittedName>
        <fullName evidence="1">Uncharacterized protein</fullName>
    </submittedName>
</protein>
<sequence length="69" mass="7892">MIELAFVACLLADPTSCRDESLLFADVAILTCLFGAQSQLAVWNEAHLDWTIERWSCRVRDLEHLARRT</sequence>
<organism evidence="1 2">
    <name type="scientific">Albidovulum aquaemixtae</name>
    <dbReference type="NCBI Taxonomy" id="1542388"/>
    <lineage>
        <taxon>Bacteria</taxon>
        <taxon>Pseudomonadati</taxon>
        <taxon>Pseudomonadota</taxon>
        <taxon>Alphaproteobacteria</taxon>
        <taxon>Rhodobacterales</taxon>
        <taxon>Paracoccaceae</taxon>
        <taxon>Albidovulum</taxon>
    </lineage>
</organism>
<name>A0A2R8B4D8_9RHOB</name>
<reference evidence="1 2" key="1">
    <citation type="submission" date="2018-03" db="EMBL/GenBank/DDBJ databases">
        <authorList>
            <person name="Keele B.F."/>
        </authorList>
    </citation>
    <scope>NUCLEOTIDE SEQUENCE [LARGE SCALE GENOMIC DNA]</scope>
    <source>
        <strain evidence="1 2">CECT 8626</strain>
    </source>
</reference>
<dbReference type="RefSeq" id="WP_108851834.1">
    <property type="nucleotide sequence ID" value="NZ_OMOQ01000001.1"/>
</dbReference>
<evidence type="ECO:0000313" key="1">
    <source>
        <dbReference type="EMBL" id="SPH17380.1"/>
    </source>
</evidence>
<dbReference type="Proteomes" id="UP000244924">
    <property type="component" value="Unassembled WGS sequence"/>
</dbReference>
<gene>
    <name evidence="1" type="ORF">DEA8626_00898</name>
</gene>
<dbReference type="OrthoDB" id="7363897at2"/>
<dbReference type="AlphaFoldDB" id="A0A2R8B4D8"/>
<evidence type="ECO:0000313" key="2">
    <source>
        <dbReference type="Proteomes" id="UP000244924"/>
    </source>
</evidence>
<dbReference type="EMBL" id="OMOQ01000001">
    <property type="protein sequence ID" value="SPH17380.1"/>
    <property type="molecule type" value="Genomic_DNA"/>
</dbReference>